<dbReference type="PROSITE" id="PS51257">
    <property type="entry name" value="PROKAR_LIPOPROTEIN"/>
    <property type="match status" value="1"/>
</dbReference>
<dbReference type="Proteomes" id="UP000278907">
    <property type="component" value="Unassembled WGS sequence"/>
</dbReference>
<feature type="region of interest" description="Disordered" evidence="1">
    <location>
        <begin position="19"/>
        <end position="97"/>
    </location>
</feature>
<keyword evidence="3" id="KW-1185">Reference proteome</keyword>
<dbReference type="InterPro" id="IPR013211">
    <property type="entry name" value="LVIVD"/>
</dbReference>
<dbReference type="SUPFAM" id="SSF51004">
    <property type="entry name" value="C-terminal (heme d1) domain of cytochrome cd1-nitrite reductase"/>
    <property type="match status" value="1"/>
</dbReference>
<gene>
    <name evidence="2" type="ORF">D7Y13_28515</name>
</gene>
<name>A0ABX9QAK6_9BACT</name>
<evidence type="ECO:0000313" key="3">
    <source>
        <dbReference type="Proteomes" id="UP000278907"/>
    </source>
</evidence>
<feature type="compositionally biased region" description="Low complexity" evidence="1">
    <location>
        <begin position="73"/>
        <end position="92"/>
    </location>
</feature>
<dbReference type="RefSeq" id="WP_120584372.1">
    <property type="nucleotide sequence ID" value="NZ_RAWI01000274.1"/>
</dbReference>
<comment type="caution">
    <text evidence="2">The sequence shown here is derived from an EMBL/GenBank/DDBJ whole genome shotgun (WGS) entry which is preliminary data.</text>
</comment>
<evidence type="ECO:0008006" key="4">
    <source>
        <dbReference type="Google" id="ProtNLM"/>
    </source>
</evidence>
<evidence type="ECO:0000256" key="1">
    <source>
        <dbReference type="SAM" id="MobiDB-lite"/>
    </source>
</evidence>
<sequence>MSPPFRWLLSLTLALALTGCSEESSEEDAGTRLDAGSTLDSGTSVDAGASEDSGTTLDSGTSDADAGTRDAGDPSSQDAGSGSSDAGPQADAWDGGAETLPELSDWLTPPLYSECSLTLPTGSPITDCKDLSLFDLSSCPAGAFDTLESVGTYHLLGRGLSGYVTVSYGLTLPFDGAPGTLNGRPLTRQSVGPGSFVFSTSFAATPPYIPARDFTFVGCTRPEPRRVNGCYVQCADGKVRSQGTFTALRPSWGRGESESSGGLTLHGEASVPLGFPVDVYVAKDHAYVVAIGDKADAGGLAVFDVKNRSKPVLTKRIQLPGDSYWNGVWAKGDALYIASTKAGVIVYDISNPADPQYMRAVPGEAIAVHTVHVQGDRLYAMAPEPASQTLLFDVTSPLSPVLLNRVTVSGEWGGPHDATAYGDRLYINSTSSGFVAFDVSNPEHALELGAYVFDGQYSHASAVGTFAGRTIAFEGGEGVNAHLRVLDVTDPANMRLIGEYGLRPHFSIHNMILKGTKLYIAYYHEGVRVLDVSVPPKPREVAYFNTFLETQPGRSSGMFEGAIGIRVPGDGYVYVVDTARGLLIFNEL</sequence>
<dbReference type="EMBL" id="RAWI01000274">
    <property type="protein sequence ID" value="RKH98502.1"/>
    <property type="molecule type" value="Genomic_DNA"/>
</dbReference>
<protein>
    <recommendedName>
        <fullName evidence="4">Lipoprotein</fullName>
    </recommendedName>
</protein>
<organism evidence="2 3">
    <name type="scientific">Corallococcus praedator</name>
    <dbReference type="NCBI Taxonomy" id="2316724"/>
    <lineage>
        <taxon>Bacteria</taxon>
        <taxon>Pseudomonadati</taxon>
        <taxon>Myxococcota</taxon>
        <taxon>Myxococcia</taxon>
        <taxon>Myxococcales</taxon>
        <taxon>Cystobacterineae</taxon>
        <taxon>Myxococcaceae</taxon>
        <taxon>Corallococcus</taxon>
    </lineage>
</organism>
<feature type="compositionally biased region" description="Polar residues" evidence="1">
    <location>
        <begin position="52"/>
        <end position="62"/>
    </location>
</feature>
<reference evidence="2 3" key="1">
    <citation type="submission" date="2018-09" db="EMBL/GenBank/DDBJ databases">
        <authorList>
            <person name="Livingstone P.G."/>
            <person name="Whitworth D.E."/>
        </authorList>
    </citation>
    <scope>NUCLEOTIDE SEQUENCE [LARGE SCALE GENOMIC DNA]</scope>
    <source>
        <strain evidence="2 3">CA031B</strain>
    </source>
</reference>
<dbReference type="InterPro" id="IPR011048">
    <property type="entry name" value="Haem_d1_sf"/>
</dbReference>
<dbReference type="Pfam" id="PF08309">
    <property type="entry name" value="LVIVD"/>
    <property type="match status" value="4"/>
</dbReference>
<proteinExistence type="predicted"/>
<evidence type="ECO:0000313" key="2">
    <source>
        <dbReference type="EMBL" id="RKH98502.1"/>
    </source>
</evidence>
<accession>A0ABX9QAK6</accession>